<proteinExistence type="predicted"/>
<dbReference type="Gene3D" id="3.20.20.140">
    <property type="entry name" value="Metal-dependent hydrolases"/>
    <property type="match status" value="1"/>
</dbReference>
<dbReference type="AlphaFoldDB" id="A0A383R5J1"/>
<gene>
    <name evidence="1" type="ORF">PBLR_10002</name>
</gene>
<dbReference type="InterPro" id="IPR011059">
    <property type="entry name" value="Metal-dep_hydrolase_composite"/>
</dbReference>
<dbReference type="Gene3D" id="2.30.40.10">
    <property type="entry name" value="Urease, subunit C, domain 1"/>
    <property type="match status" value="1"/>
</dbReference>
<dbReference type="Proteomes" id="UP000304148">
    <property type="component" value="Chromosome"/>
</dbReference>
<sequence>MVTNVSVYKRVFETIHTRESAIQDGRFLYIGARGIDTFEAAQIVDGTGKYMIPGLVDIHLHIESTMVRRRRSRTA</sequence>
<reference evidence="2" key="1">
    <citation type="submission" date="2018-08" db="EMBL/GenBank/DDBJ databases">
        <authorList>
            <person name="Chevrot R."/>
        </authorList>
    </citation>
    <scope>NUCLEOTIDE SEQUENCE [LARGE SCALE GENOMIC DNA]</scope>
</reference>
<evidence type="ECO:0000313" key="2">
    <source>
        <dbReference type="Proteomes" id="UP000304148"/>
    </source>
</evidence>
<dbReference type="GO" id="GO:0016810">
    <property type="term" value="F:hydrolase activity, acting on carbon-nitrogen (but not peptide) bonds"/>
    <property type="evidence" value="ECO:0007669"/>
    <property type="project" value="InterPro"/>
</dbReference>
<dbReference type="EMBL" id="LS992241">
    <property type="protein sequence ID" value="SYX81586.1"/>
    <property type="molecule type" value="Genomic_DNA"/>
</dbReference>
<name>A0A383R5J1_PAEAL</name>
<organism evidence="1 2">
    <name type="scientific">Paenibacillus alvei</name>
    <name type="common">Bacillus alvei</name>
    <dbReference type="NCBI Taxonomy" id="44250"/>
    <lineage>
        <taxon>Bacteria</taxon>
        <taxon>Bacillati</taxon>
        <taxon>Bacillota</taxon>
        <taxon>Bacilli</taxon>
        <taxon>Bacillales</taxon>
        <taxon>Paenibacillaceae</taxon>
        <taxon>Paenibacillus</taxon>
    </lineage>
</organism>
<dbReference type="SUPFAM" id="SSF51338">
    <property type="entry name" value="Composite domain of metallo-dependent hydrolases"/>
    <property type="match status" value="1"/>
</dbReference>
<protein>
    <recommendedName>
        <fullName evidence="3">Adenine deaminase</fullName>
    </recommendedName>
</protein>
<evidence type="ECO:0000313" key="1">
    <source>
        <dbReference type="EMBL" id="SYX81586.1"/>
    </source>
</evidence>
<evidence type="ECO:0008006" key="3">
    <source>
        <dbReference type="Google" id="ProtNLM"/>
    </source>
</evidence>
<accession>A0A383R5J1</accession>